<evidence type="ECO:0000313" key="2">
    <source>
        <dbReference type="EMBL" id="MBD7975987.1"/>
    </source>
</evidence>
<dbReference type="Proteomes" id="UP000611945">
    <property type="component" value="Unassembled WGS sequence"/>
</dbReference>
<dbReference type="EMBL" id="JACSQG010000001">
    <property type="protein sequence ID" value="MBD7975987.1"/>
    <property type="molecule type" value="Genomic_DNA"/>
</dbReference>
<dbReference type="PANTHER" id="PTHR35585:SF1">
    <property type="entry name" value="HHE DOMAIN PROTEIN (AFU_ORTHOLOGUE AFUA_4G00730)"/>
    <property type="match status" value="1"/>
</dbReference>
<feature type="domain" description="Hemerythrin-like" evidence="1">
    <location>
        <begin position="2"/>
        <end position="120"/>
    </location>
</feature>
<dbReference type="RefSeq" id="WP_251834766.1">
    <property type="nucleotide sequence ID" value="NZ_JACSQG010000001.1"/>
</dbReference>
<dbReference type="InterPro" id="IPR012312">
    <property type="entry name" value="Hemerythrin-like"/>
</dbReference>
<name>A0ABR8TJT3_9PSED</name>
<gene>
    <name evidence="2" type="ORF">H9642_02155</name>
</gene>
<sequence>MTIFEALRQSHEIQRALCAELLATQGDSPERHVLFGRLKQELAAHAMAEERHFYIPLLQADLTQTLSRHAIAEHHEMDEQVESLEQTDPSSSSWLVQAKKLAEKVHHHLDEEEHSFFQMAGKVLEAQQKLLLAGDYLEEYRACLNQA</sequence>
<reference evidence="2 3" key="1">
    <citation type="submission" date="2020-08" db="EMBL/GenBank/DDBJ databases">
        <title>A Genomic Blueprint of the Chicken Gut Microbiome.</title>
        <authorList>
            <person name="Gilroy R."/>
            <person name="Ravi A."/>
            <person name="Getino M."/>
            <person name="Pursley I."/>
            <person name="Horton D.L."/>
            <person name="Alikhan N.-F."/>
            <person name="Baker D."/>
            <person name="Gharbi K."/>
            <person name="Hall N."/>
            <person name="Watson M."/>
            <person name="Adriaenssens E.M."/>
            <person name="Foster-Nyarko E."/>
            <person name="Jarju S."/>
            <person name="Secka A."/>
            <person name="Antonio M."/>
            <person name="Oren A."/>
            <person name="Chaudhuri R."/>
            <person name="La Ragione R.M."/>
            <person name="Hildebrand F."/>
            <person name="Pallen M.J."/>
        </authorList>
    </citation>
    <scope>NUCLEOTIDE SEQUENCE [LARGE SCALE GENOMIC DNA]</scope>
    <source>
        <strain evidence="2 3">Sa2CUA2</strain>
    </source>
</reference>
<accession>A0ABR8TJT3</accession>
<dbReference type="PANTHER" id="PTHR35585">
    <property type="entry name" value="HHE DOMAIN PROTEIN (AFU_ORTHOLOGUE AFUA_4G00730)"/>
    <property type="match status" value="1"/>
</dbReference>
<evidence type="ECO:0000313" key="3">
    <source>
        <dbReference type="Proteomes" id="UP000611945"/>
    </source>
</evidence>
<comment type="caution">
    <text evidence="2">The sequence shown here is derived from an EMBL/GenBank/DDBJ whole genome shotgun (WGS) entry which is preliminary data.</text>
</comment>
<protein>
    <submittedName>
        <fullName evidence="2">Hemerythrin domain-containing protein</fullName>
    </submittedName>
</protein>
<proteinExistence type="predicted"/>
<organism evidence="2 3">
    <name type="scientific">Serpens gallinarum</name>
    <dbReference type="NCBI Taxonomy" id="2763075"/>
    <lineage>
        <taxon>Bacteria</taxon>
        <taxon>Pseudomonadati</taxon>
        <taxon>Pseudomonadota</taxon>
        <taxon>Gammaproteobacteria</taxon>
        <taxon>Pseudomonadales</taxon>
        <taxon>Pseudomonadaceae</taxon>
        <taxon>Pseudomonas</taxon>
    </lineage>
</organism>
<keyword evidence="3" id="KW-1185">Reference proteome</keyword>
<dbReference type="Gene3D" id="1.20.120.520">
    <property type="entry name" value="nmb1532 protein domain like"/>
    <property type="match status" value="1"/>
</dbReference>
<evidence type="ECO:0000259" key="1">
    <source>
        <dbReference type="Pfam" id="PF01814"/>
    </source>
</evidence>
<dbReference type="Pfam" id="PF01814">
    <property type="entry name" value="Hemerythrin"/>
    <property type="match status" value="1"/>
</dbReference>